<evidence type="ECO:0000313" key="1">
    <source>
        <dbReference type="EMBL" id="KAJ4705954.1"/>
    </source>
</evidence>
<evidence type="ECO:0000313" key="2">
    <source>
        <dbReference type="Proteomes" id="UP001164539"/>
    </source>
</evidence>
<proteinExistence type="predicted"/>
<reference evidence="1 2" key="1">
    <citation type="journal article" date="2023" name="Science">
        <title>Complex scaffold remodeling in plant triterpene biosynthesis.</title>
        <authorList>
            <person name="De La Pena R."/>
            <person name="Hodgson H."/>
            <person name="Liu J.C."/>
            <person name="Stephenson M.J."/>
            <person name="Martin A.C."/>
            <person name="Owen C."/>
            <person name="Harkess A."/>
            <person name="Leebens-Mack J."/>
            <person name="Jimenez L.E."/>
            <person name="Osbourn A."/>
            <person name="Sattely E.S."/>
        </authorList>
    </citation>
    <scope>NUCLEOTIDE SEQUENCE [LARGE SCALE GENOMIC DNA]</scope>
    <source>
        <strain evidence="2">cv. JPN11</strain>
        <tissue evidence="1">Leaf</tissue>
    </source>
</reference>
<sequence>MSSHVPSLKTKLSKHTSFFGVQLWILILSLILLFLFIILIFLLLYIIFHRRRKSYNAHFRLPENPISPKNRHNIYSSSSLDKRLLSCNISEIEMNLSKPELQFLFSDQWHSKSSVLTDLESAANSSSLSASIISERCRRGNVFTLKEIEMVTNGFAEENMIRTSGDNGVIYRAVLLDNRRAAVKSLISSSVIEAEDFIREVEIIGQVRHKNLVKLLGFCVEAYNRILLYEYIDNGNLYQWLHGSQGEARPLKWDTRMKIIQGIAKGLAYLHEDIEPKIVHQNLKSSNILLDHQWNPKISDVGLPKLHGPAWSISTTRALENSGYLAQESACTGTLNEKSDVYSFGILIMEIVSGRLPVDHSQPQVFLIDWLKSMVSKQKIAYVLDPKLPEMPSTKELKRIVLIALRCVDPEVKHRPKMGDVIHMLEPGDMLLNDVRTMISP</sequence>
<dbReference type="Proteomes" id="UP001164539">
    <property type="component" value="Chromosome 11"/>
</dbReference>
<organism evidence="1 2">
    <name type="scientific">Melia azedarach</name>
    <name type="common">Chinaberry tree</name>
    <dbReference type="NCBI Taxonomy" id="155640"/>
    <lineage>
        <taxon>Eukaryota</taxon>
        <taxon>Viridiplantae</taxon>
        <taxon>Streptophyta</taxon>
        <taxon>Embryophyta</taxon>
        <taxon>Tracheophyta</taxon>
        <taxon>Spermatophyta</taxon>
        <taxon>Magnoliopsida</taxon>
        <taxon>eudicotyledons</taxon>
        <taxon>Gunneridae</taxon>
        <taxon>Pentapetalae</taxon>
        <taxon>rosids</taxon>
        <taxon>malvids</taxon>
        <taxon>Sapindales</taxon>
        <taxon>Meliaceae</taxon>
        <taxon>Melia</taxon>
    </lineage>
</organism>
<protein>
    <submittedName>
        <fullName evidence="1">Kinase family protein</fullName>
    </submittedName>
</protein>
<name>A0ACC1X3R7_MELAZ</name>
<gene>
    <name evidence="1" type="ORF">OWV82_019672</name>
</gene>
<comment type="caution">
    <text evidence="1">The sequence shown here is derived from an EMBL/GenBank/DDBJ whole genome shotgun (WGS) entry which is preliminary data.</text>
</comment>
<keyword evidence="2" id="KW-1185">Reference proteome</keyword>
<accession>A0ACC1X3R7</accession>
<dbReference type="EMBL" id="CM051404">
    <property type="protein sequence ID" value="KAJ4705954.1"/>
    <property type="molecule type" value="Genomic_DNA"/>
</dbReference>
<keyword evidence="1" id="KW-0418">Kinase</keyword>
<keyword evidence="1" id="KW-0808">Transferase</keyword>